<evidence type="ECO:0000313" key="8">
    <source>
        <dbReference type="Proteomes" id="UP001501725"/>
    </source>
</evidence>
<feature type="transmembrane region" description="Helical" evidence="6">
    <location>
        <begin position="463"/>
        <end position="481"/>
    </location>
</feature>
<protein>
    <submittedName>
        <fullName evidence="7">Oligosaccharide flippase family protein</fullName>
    </submittedName>
</protein>
<feature type="transmembrane region" description="Helical" evidence="6">
    <location>
        <begin position="46"/>
        <end position="67"/>
    </location>
</feature>
<feature type="transmembrane region" description="Helical" evidence="6">
    <location>
        <begin position="148"/>
        <end position="173"/>
    </location>
</feature>
<keyword evidence="5 6" id="KW-0472">Membrane</keyword>
<evidence type="ECO:0000256" key="6">
    <source>
        <dbReference type="SAM" id="Phobius"/>
    </source>
</evidence>
<sequence>MSGIKQLAGQTMWYGVSSIAARFLNYLLTPYITAKLLTNAFGEISTLYAAIPFLNVLFTYGLETAYFRFSKSPEDHERVYGTASLSLLTTTLLFTAALLLFRQPLAELLLFPRHPEYITFAALIIALDAASTLAFARLRYEGRPRMYALVRVLGILVNIGATFFFLSYCPWIYKEDPYSWVHAFYRPGYEVGYLVLANLFQAGVTFLLLAKGVFAFQWRFDPKLWRELLAYAAPLILVGFAGMINETLDRLMLGWWSSEPTLEARKAEVGIYGACYKLSILITLFIQAFRMGAEPFFFRQAQGQDPTRTYARVMKFFVIVICVMFLVVALYLDVWRYFIHERYWAGLGVVPVLLLANMFLGIYYNLSIWYKLSNRTSAGAWITLIGAALTLGINYLFIPRFGYWACAWATFCCYGSMMVVSYVWGQKAYPVPYPVKKILAYLFICVALYGIALAFQQLDLSRWINWGFSALLLAAFGALLLKVERKEFARLPVIGRYLG</sequence>
<feature type="transmembrane region" description="Helical" evidence="6">
    <location>
        <begin position="269"/>
        <end position="289"/>
    </location>
</feature>
<keyword evidence="3 6" id="KW-0812">Transmembrane</keyword>
<feature type="transmembrane region" description="Helical" evidence="6">
    <location>
        <begin position="79"/>
        <end position="101"/>
    </location>
</feature>
<dbReference type="Proteomes" id="UP001501725">
    <property type="component" value="Unassembled WGS sequence"/>
</dbReference>
<feature type="transmembrane region" description="Helical" evidence="6">
    <location>
        <begin position="378"/>
        <end position="396"/>
    </location>
</feature>
<name>A0ABP8GDD7_9BACT</name>
<feature type="transmembrane region" description="Helical" evidence="6">
    <location>
        <begin position="228"/>
        <end position="245"/>
    </location>
</feature>
<comment type="caution">
    <text evidence="7">The sequence shown here is derived from an EMBL/GenBank/DDBJ whole genome shotgun (WGS) entry which is preliminary data.</text>
</comment>
<evidence type="ECO:0000256" key="1">
    <source>
        <dbReference type="ARBA" id="ARBA00004651"/>
    </source>
</evidence>
<feature type="transmembrane region" description="Helical" evidence="6">
    <location>
        <begin position="117"/>
        <end position="136"/>
    </location>
</feature>
<dbReference type="RefSeq" id="WP_345253664.1">
    <property type="nucleotide sequence ID" value="NZ_BAABGY010000002.1"/>
</dbReference>
<feature type="transmembrane region" description="Helical" evidence="6">
    <location>
        <begin position="344"/>
        <end position="366"/>
    </location>
</feature>
<feature type="transmembrane region" description="Helical" evidence="6">
    <location>
        <begin position="310"/>
        <end position="332"/>
    </location>
</feature>
<gene>
    <name evidence="7" type="ORF">GCM10023184_08550</name>
</gene>
<accession>A0ABP8GDD7</accession>
<keyword evidence="4 6" id="KW-1133">Transmembrane helix</keyword>
<feature type="transmembrane region" description="Helical" evidence="6">
    <location>
        <begin position="438"/>
        <end position="457"/>
    </location>
</feature>
<dbReference type="PANTHER" id="PTHR30250:SF11">
    <property type="entry name" value="O-ANTIGEN TRANSPORTER-RELATED"/>
    <property type="match status" value="1"/>
</dbReference>
<comment type="subcellular location">
    <subcellularLocation>
        <location evidence="1">Cell membrane</location>
        <topology evidence="1">Multi-pass membrane protein</topology>
    </subcellularLocation>
</comment>
<evidence type="ECO:0000256" key="3">
    <source>
        <dbReference type="ARBA" id="ARBA00022692"/>
    </source>
</evidence>
<dbReference type="InterPro" id="IPR002797">
    <property type="entry name" value="Polysacc_synth"/>
</dbReference>
<keyword evidence="2" id="KW-1003">Cell membrane</keyword>
<dbReference type="PANTHER" id="PTHR30250">
    <property type="entry name" value="PST FAMILY PREDICTED COLANIC ACID TRANSPORTER"/>
    <property type="match status" value="1"/>
</dbReference>
<reference evidence="8" key="1">
    <citation type="journal article" date="2019" name="Int. J. Syst. Evol. Microbiol.">
        <title>The Global Catalogue of Microorganisms (GCM) 10K type strain sequencing project: providing services to taxonomists for standard genome sequencing and annotation.</title>
        <authorList>
            <consortium name="The Broad Institute Genomics Platform"/>
            <consortium name="The Broad Institute Genome Sequencing Center for Infectious Disease"/>
            <person name="Wu L."/>
            <person name="Ma J."/>
        </authorList>
    </citation>
    <scope>NUCLEOTIDE SEQUENCE [LARGE SCALE GENOMIC DNA]</scope>
    <source>
        <strain evidence="8">JCM 17919</strain>
    </source>
</reference>
<dbReference type="EMBL" id="BAABGY010000002">
    <property type="protein sequence ID" value="GAA4322273.1"/>
    <property type="molecule type" value="Genomic_DNA"/>
</dbReference>
<evidence type="ECO:0000256" key="5">
    <source>
        <dbReference type="ARBA" id="ARBA00023136"/>
    </source>
</evidence>
<evidence type="ECO:0000256" key="4">
    <source>
        <dbReference type="ARBA" id="ARBA00022989"/>
    </source>
</evidence>
<dbReference type="Pfam" id="PF01943">
    <property type="entry name" value="Polysacc_synt"/>
    <property type="match status" value="1"/>
</dbReference>
<evidence type="ECO:0000256" key="2">
    <source>
        <dbReference type="ARBA" id="ARBA00022475"/>
    </source>
</evidence>
<evidence type="ECO:0000313" key="7">
    <source>
        <dbReference type="EMBL" id="GAA4322273.1"/>
    </source>
</evidence>
<feature type="transmembrane region" description="Helical" evidence="6">
    <location>
        <begin position="193"/>
        <end position="216"/>
    </location>
</feature>
<proteinExistence type="predicted"/>
<feature type="transmembrane region" description="Helical" evidence="6">
    <location>
        <begin position="402"/>
        <end position="426"/>
    </location>
</feature>
<dbReference type="InterPro" id="IPR050833">
    <property type="entry name" value="Poly_Biosynth_Transport"/>
</dbReference>
<feature type="transmembrane region" description="Helical" evidence="6">
    <location>
        <begin position="12"/>
        <end position="34"/>
    </location>
</feature>
<organism evidence="7 8">
    <name type="scientific">Flaviaesturariibacter amylovorans</name>
    <dbReference type="NCBI Taxonomy" id="1084520"/>
    <lineage>
        <taxon>Bacteria</taxon>
        <taxon>Pseudomonadati</taxon>
        <taxon>Bacteroidota</taxon>
        <taxon>Chitinophagia</taxon>
        <taxon>Chitinophagales</taxon>
        <taxon>Chitinophagaceae</taxon>
        <taxon>Flaviaestuariibacter</taxon>
    </lineage>
</organism>
<keyword evidence="8" id="KW-1185">Reference proteome</keyword>